<dbReference type="PROSITE" id="PS00018">
    <property type="entry name" value="EF_HAND_1"/>
    <property type="match status" value="1"/>
</dbReference>
<dbReference type="GO" id="GO:0005509">
    <property type="term" value="F:calcium ion binding"/>
    <property type="evidence" value="ECO:0007669"/>
    <property type="project" value="InterPro"/>
</dbReference>
<keyword evidence="2" id="KW-0677">Repeat</keyword>
<dbReference type="InterPro" id="IPR011992">
    <property type="entry name" value="EF-hand-dom_pair"/>
</dbReference>
<protein>
    <recommendedName>
        <fullName evidence="1">Calmodulin</fullName>
    </recommendedName>
</protein>
<sequence length="291" mass="30900">MADGTSSPAANPHARPGVAMFTDRGGASGGAGGGGADEALPDARDRASAASGAAGRRATTMAVPGAPRRPQEMRLGPAARDAGRRFTTTAVPPAGDMSELDAARAVRSLMTAESRGKAKPQTRAKRARSLMADGFLKSHRGLANSLTKEQVGRIRKAFDAYASPLTESITAKDLRPLLQALGDNPTRDELQRLIILVDADGNGLIDFEEFLTLVAVRSQHKHTRAEVRDAFKMFDLEDTGVVAIDHLRHALKHLANMTDDDIAALIDEATEGDPTATHIAIDACVERIMSY</sequence>
<feature type="region of interest" description="Disordered" evidence="4">
    <location>
        <begin position="1"/>
        <end position="73"/>
    </location>
</feature>
<organism evidence="6">
    <name type="scientific">Bicosoecida sp. CB-2014</name>
    <dbReference type="NCBI Taxonomy" id="1486930"/>
    <lineage>
        <taxon>Eukaryota</taxon>
        <taxon>Sar</taxon>
        <taxon>Stramenopiles</taxon>
        <taxon>Bigyra</taxon>
        <taxon>Opalozoa</taxon>
        <taxon>Bicosoecida</taxon>
    </lineage>
</organism>
<dbReference type="EMBL" id="HBFS01003447">
    <property type="protein sequence ID" value="CAD8909184.1"/>
    <property type="molecule type" value="Transcribed_RNA"/>
</dbReference>
<dbReference type="CDD" id="cd00051">
    <property type="entry name" value="EFh"/>
    <property type="match status" value="1"/>
</dbReference>
<evidence type="ECO:0000259" key="5">
    <source>
        <dbReference type="PROSITE" id="PS50222"/>
    </source>
</evidence>
<feature type="domain" description="EF-hand" evidence="5">
    <location>
        <begin position="222"/>
        <end position="257"/>
    </location>
</feature>
<feature type="domain" description="EF-hand" evidence="5">
    <location>
        <begin position="185"/>
        <end position="220"/>
    </location>
</feature>
<evidence type="ECO:0000256" key="4">
    <source>
        <dbReference type="SAM" id="MobiDB-lite"/>
    </source>
</evidence>
<dbReference type="InterPro" id="IPR050230">
    <property type="entry name" value="CALM/Myosin/TropC-like"/>
</dbReference>
<accession>A0A7S1C6V5</accession>
<dbReference type="Gene3D" id="1.10.238.10">
    <property type="entry name" value="EF-hand"/>
    <property type="match status" value="1"/>
</dbReference>
<evidence type="ECO:0000313" key="6">
    <source>
        <dbReference type="EMBL" id="CAD8909184.1"/>
    </source>
</evidence>
<dbReference type="AlphaFoldDB" id="A0A7S1C6V5"/>
<feature type="compositionally biased region" description="Low complexity" evidence="4">
    <location>
        <begin position="48"/>
        <end position="58"/>
    </location>
</feature>
<dbReference type="InterPro" id="IPR002048">
    <property type="entry name" value="EF_hand_dom"/>
</dbReference>
<feature type="compositionally biased region" description="Gly residues" evidence="4">
    <location>
        <begin position="26"/>
        <end position="36"/>
    </location>
</feature>
<dbReference type="PANTHER" id="PTHR23048:SF0">
    <property type="entry name" value="CALMODULIN LIKE 3"/>
    <property type="match status" value="1"/>
</dbReference>
<gene>
    <name evidence="6" type="ORF">BSP0115_LOCUS2388</name>
</gene>
<evidence type="ECO:0000256" key="2">
    <source>
        <dbReference type="ARBA" id="ARBA00022737"/>
    </source>
</evidence>
<name>A0A7S1C6V5_9STRA</name>
<dbReference type="SMART" id="SM00054">
    <property type="entry name" value="EFh"/>
    <property type="match status" value="2"/>
</dbReference>
<dbReference type="InterPro" id="IPR018247">
    <property type="entry name" value="EF_Hand_1_Ca_BS"/>
</dbReference>
<dbReference type="Pfam" id="PF13499">
    <property type="entry name" value="EF-hand_7"/>
    <property type="match status" value="1"/>
</dbReference>
<proteinExistence type="predicted"/>
<dbReference type="SUPFAM" id="SSF47473">
    <property type="entry name" value="EF-hand"/>
    <property type="match status" value="1"/>
</dbReference>
<evidence type="ECO:0000256" key="1">
    <source>
        <dbReference type="ARBA" id="ARBA00020786"/>
    </source>
</evidence>
<dbReference type="FunFam" id="1.10.238.10:FF:000527">
    <property type="entry name" value="Calmodulin-3"/>
    <property type="match status" value="1"/>
</dbReference>
<keyword evidence="3" id="KW-0106">Calcium</keyword>
<evidence type="ECO:0000256" key="3">
    <source>
        <dbReference type="ARBA" id="ARBA00022837"/>
    </source>
</evidence>
<reference evidence="6" key="1">
    <citation type="submission" date="2021-01" db="EMBL/GenBank/DDBJ databases">
        <authorList>
            <person name="Corre E."/>
            <person name="Pelletier E."/>
            <person name="Niang G."/>
            <person name="Scheremetjew M."/>
            <person name="Finn R."/>
            <person name="Kale V."/>
            <person name="Holt S."/>
            <person name="Cochrane G."/>
            <person name="Meng A."/>
            <person name="Brown T."/>
            <person name="Cohen L."/>
        </authorList>
    </citation>
    <scope>NUCLEOTIDE SEQUENCE</scope>
    <source>
        <strain evidence="6">Ms1</strain>
    </source>
</reference>
<dbReference type="PROSITE" id="PS50222">
    <property type="entry name" value="EF_HAND_2"/>
    <property type="match status" value="2"/>
</dbReference>
<dbReference type="PANTHER" id="PTHR23048">
    <property type="entry name" value="MYOSIN LIGHT CHAIN 1, 3"/>
    <property type="match status" value="1"/>
</dbReference>
<dbReference type="GO" id="GO:0016460">
    <property type="term" value="C:myosin II complex"/>
    <property type="evidence" value="ECO:0007669"/>
    <property type="project" value="TreeGrafter"/>
</dbReference>